<reference evidence="2" key="1">
    <citation type="submission" date="2016-01" db="EMBL/GenBank/DDBJ databases">
        <authorList>
            <person name="Mitreva M."/>
            <person name="Pepin K.H."/>
            <person name="Mihindukulasuriya K.A."/>
            <person name="Fulton R."/>
            <person name="Fronick C."/>
            <person name="O'Laughlin M."/>
            <person name="Miner T."/>
            <person name="Herter B."/>
            <person name="Rosa B.A."/>
            <person name="Cordes M."/>
            <person name="Tomlinson C."/>
            <person name="Wollam A."/>
            <person name="Palsikar V.B."/>
            <person name="Mardis E.R."/>
            <person name="Wilson R.K."/>
        </authorList>
    </citation>
    <scope>NUCLEOTIDE SEQUENCE [LARGE SCALE GENOMIC DNA]</scope>
    <source>
        <strain evidence="2">KA00683</strain>
    </source>
</reference>
<comment type="caution">
    <text evidence="1">The sequence shown here is derived from an EMBL/GenBank/DDBJ whole genome shotgun (WGS) entry which is preliminary data.</text>
</comment>
<name>A0A134B105_9PORP</name>
<protein>
    <submittedName>
        <fullName evidence="1">Uncharacterized protein</fullName>
    </submittedName>
</protein>
<dbReference type="AlphaFoldDB" id="A0A134B105"/>
<proteinExistence type="predicted"/>
<sequence>MAVTSPVLEVGRFAVEDITERSVTIVAGAAKHSEVAIQLAGEEYTIAVEGQEGILQLVEGLKVKGIGDTDRRTVVAITPSDIVAVFDEDDTRVVAIDPLTDLLVFAFEGQRLGIDIPVDRVIAEADVQTHTAVRIVAAEYPSIAFAEANNSAIEDAIGGRQQVAWDDGVGTVAPDDILTAFGTIFPRHVG</sequence>
<accession>A0A134B105</accession>
<evidence type="ECO:0000313" key="2">
    <source>
        <dbReference type="Proteomes" id="UP000070224"/>
    </source>
</evidence>
<evidence type="ECO:0000313" key="1">
    <source>
        <dbReference type="EMBL" id="KXB73628.1"/>
    </source>
</evidence>
<gene>
    <name evidence="1" type="ORF">HMPREF3185_01930</name>
</gene>
<organism evidence="1 2">
    <name type="scientific">Porphyromonas somerae</name>
    <dbReference type="NCBI Taxonomy" id="322095"/>
    <lineage>
        <taxon>Bacteria</taxon>
        <taxon>Pseudomonadati</taxon>
        <taxon>Bacteroidota</taxon>
        <taxon>Bacteroidia</taxon>
        <taxon>Bacteroidales</taxon>
        <taxon>Porphyromonadaceae</taxon>
        <taxon>Porphyromonas</taxon>
    </lineage>
</organism>
<dbReference type="EMBL" id="LSDK01000134">
    <property type="protein sequence ID" value="KXB73628.1"/>
    <property type="molecule type" value="Genomic_DNA"/>
</dbReference>
<dbReference type="Proteomes" id="UP000070224">
    <property type="component" value="Unassembled WGS sequence"/>
</dbReference>
<keyword evidence="2" id="KW-1185">Reference proteome</keyword>